<dbReference type="InterPro" id="IPR004358">
    <property type="entry name" value="Sig_transdc_His_kin-like_C"/>
</dbReference>
<dbReference type="PROSITE" id="PS50110">
    <property type="entry name" value="RESPONSE_REGULATORY"/>
    <property type="match status" value="1"/>
</dbReference>
<dbReference type="SUPFAM" id="SSF47384">
    <property type="entry name" value="Homodimeric domain of signal transducing histidine kinase"/>
    <property type="match status" value="1"/>
</dbReference>
<gene>
    <name evidence="9" type="ORF">DU428_01950</name>
</gene>
<keyword evidence="4" id="KW-0808">Transferase</keyword>
<dbReference type="CDD" id="cd00082">
    <property type="entry name" value="HisKA"/>
    <property type="match status" value="1"/>
</dbReference>
<evidence type="ECO:0000256" key="1">
    <source>
        <dbReference type="ARBA" id="ARBA00000085"/>
    </source>
</evidence>
<dbReference type="FunFam" id="3.30.565.10:FF:000010">
    <property type="entry name" value="Sensor histidine kinase RcsC"/>
    <property type="match status" value="1"/>
</dbReference>
<evidence type="ECO:0000256" key="2">
    <source>
        <dbReference type="ARBA" id="ARBA00012438"/>
    </source>
</evidence>
<protein>
    <recommendedName>
        <fullName evidence="2">histidine kinase</fullName>
        <ecNumber evidence="2">2.7.13.3</ecNumber>
    </recommendedName>
</protein>
<dbReference type="InterPro" id="IPR036097">
    <property type="entry name" value="HisK_dim/P_sf"/>
</dbReference>
<dbReference type="PANTHER" id="PTHR43047:SF64">
    <property type="entry name" value="HISTIDINE KINASE CONTAINING CHEY-HOMOLOGOUS RECEIVER DOMAIN AND PAS DOMAIN-RELATED"/>
    <property type="match status" value="1"/>
</dbReference>
<dbReference type="InterPro" id="IPR003661">
    <property type="entry name" value="HisK_dim/P_dom"/>
</dbReference>
<dbReference type="OrthoDB" id="9816309at2"/>
<dbReference type="PRINTS" id="PR00344">
    <property type="entry name" value="BCTRLSENSOR"/>
</dbReference>
<dbReference type="GO" id="GO:0000155">
    <property type="term" value="F:phosphorelay sensor kinase activity"/>
    <property type="evidence" value="ECO:0007669"/>
    <property type="project" value="InterPro"/>
</dbReference>
<evidence type="ECO:0000259" key="8">
    <source>
        <dbReference type="PROSITE" id="PS50110"/>
    </source>
</evidence>
<sequence length="504" mass="57435">MLQELKKSHKKDFTQYILLDNKGNIIDSDGVFYSQIINKNISSLHPFFESFSYSLSIPKKELIFSCIHLNTDKGNIISDILIKTLDDDNALIIIQDLSTHYKNYQLTAQKRNESVINSQILELKNKYLKEKEEFKNNFIANFSHDIREPLSGISTFVEILNKTNLNAEQKGYVNLIYASSNHLKHMIEDILDIAKKEVGKLNLVEESFNLKVFIESLVLSHQVKAKQKSLDFELELDSKTPEFILGDPYRLKQILDNLLDNALKFTHKGEIKLHVSLNQIRANKASIHFKVSDTGIGIEEENFEKIFDSFTQLHQEHHIQGNGLGLAIAKSLIELQEGTISVTSIKDKGTTFSTNLSFKVDNSNPQKVETNSTIEIKGKKEKYHILLVEHSEITQLAVLKILAAKRKFYLDIVSDPEDVIPILENQNVDVILMDINLPKLSGDELAKQIRQLSDKTLKKTPIIALTGKVFPEDLKRYKKAKINEVVSKPFDEASLLNAINKHLK</sequence>
<dbReference type="EC" id="2.7.13.3" evidence="2"/>
<keyword evidence="5" id="KW-0418">Kinase</keyword>
<accession>A0A368P8P5</accession>
<reference evidence="9 10" key="1">
    <citation type="submission" date="2018-07" db="EMBL/GenBank/DDBJ databases">
        <title>Oceanihabitans testaceum sp. nov., isolated from marine sediment.</title>
        <authorList>
            <person name="Li C.-M."/>
        </authorList>
    </citation>
    <scope>NUCLEOTIDE SEQUENCE [LARGE SCALE GENOMIC DNA]</scope>
    <source>
        <strain evidence="9 10">S9-10</strain>
    </source>
</reference>
<dbReference type="SMART" id="SM00387">
    <property type="entry name" value="HATPase_c"/>
    <property type="match status" value="1"/>
</dbReference>
<proteinExistence type="predicted"/>
<feature type="domain" description="Histidine kinase" evidence="7">
    <location>
        <begin position="141"/>
        <end position="360"/>
    </location>
</feature>
<feature type="domain" description="Response regulatory" evidence="8">
    <location>
        <begin position="384"/>
        <end position="503"/>
    </location>
</feature>
<dbReference type="Gene3D" id="3.40.50.2300">
    <property type="match status" value="1"/>
</dbReference>
<evidence type="ECO:0000259" key="7">
    <source>
        <dbReference type="PROSITE" id="PS50109"/>
    </source>
</evidence>
<comment type="catalytic activity">
    <reaction evidence="1">
        <text>ATP + protein L-histidine = ADP + protein N-phospho-L-histidine.</text>
        <dbReference type="EC" id="2.7.13.3"/>
    </reaction>
</comment>
<dbReference type="SMART" id="SM00388">
    <property type="entry name" value="HisKA"/>
    <property type="match status" value="1"/>
</dbReference>
<dbReference type="SUPFAM" id="SSF52172">
    <property type="entry name" value="CheY-like"/>
    <property type="match status" value="1"/>
</dbReference>
<dbReference type="Gene3D" id="1.10.287.130">
    <property type="match status" value="1"/>
</dbReference>
<dbReference type="InterPro" id="IPR036890">
    <property type="entry name" value="HATPase_C_sf"/>
</dbReference>
<dbReference type="Gene3D" id="3.30.565.10">
    <property type="entry name" value="Histidine kinase-like ATPase, C-terminal domain"/>
    <property type="match status" value="1"/>
</dbReference>
<evidence type="ECO:0000256" key="5">
    <source>
        <dbReference type="ARBA" id="ARBA00022777"/>
    </source>
</evidence>
<keyword evidence="10" id="KW-1185">Reference proteome</keyword>
<evidence type="ECO:0000256" key="6">
    <source>
        <dbReference type="PROSITE-ProRule" id="PRU00169"/>
    </source>
</evidence>
<evidence type="ECO:0000256" key="4">
    <source>
        <dbReference type="ARBA" id="ARBA00022679"/>
    </source>
</evidence>
<evidence type="ECO:0000313" key="10">
    <source>
        <dbReference type="Proteomes" id="UP000252249"/>
    </source>
</evidence>
<name>A0A368P8P5_9FLAO</name>
<organism evidence="9 10">
    <name type="scientific">Oceanihabitans sediminis</name>
    <dbReference type="NCBI Taxonomy" id="1812012"/>
    <lineage>
        <taxon>Bacteria</taxon>
        <taxon>Pseudomonadati</taxon>
        <taxon>Bacteroidota</taxon>
        <taxon>Flavobacteriia</taxon>
        <taxon>Flavobacteriales</taxon>
        <taxon>Flavobacteriaceae</taxon>
        <taxon>Oceanihabitans</taxon>
    </lineage>
</organism>
<dbReference type="PROSITE" id="PS50109">
    <property type="entry name" value="HIS_KIN"/>
    <property type="match status" value="1"/>
</dbReference>
<dbReference type="Pfam" id="PF00072">
    <property type="entry name" value="Response_reg"/>
    <property type="match status" value="1"/>
</dbReference>
<dbReference type="SMART" id="SM00448">
    <property type="entry name" value="REC"/>
    <property type="match status" value="1"/>
</dbReference>
<dbReference type="Pfam" id="PF02518">
    <property type="entry name" value="HATPase_c"/>
    <property type="match status" value="1"/>
</dbReference>
<dbReference type="Proteomes" id="UP000252249">
    <property type="component" value="Unassembled WGS sequence"/>
</dbReference>
<dbReference type="InterPro" id="IPR001789">
    <property type="entry name" value="Sig_transdc_resp-reg_receiver"/>
</dbReference>
<comment type="caution">
    <text evidence="9">The sequence shown here is derived from an EMBL/GenBank/DDBJ whole genome shotgun (WGS) entry which is preliminary data.</text>
</comment>
<dbReference type="CDD" id="cd17546">
    <property type="entry name" value="REC_hyHK_CKI1_RcsC-like"/>
    <property type="match status" value="1"/>
</dbReference>
<evidence type="ECO:0000313" key="9">
    <source>
        <dbReference type="EMBL" id="RCU58169.1"/>
    </source>
</evidence>
<dbReference type="EMBL" id="QPIG01000001">
    <property type="protein sequence ID" value="RCU58169.1"/>
    <property type="molecule type" value="Genomic_DNA"/>
</dbReference>
<keyword evidence="3 6" id="KW-0597">Phosphoprotein</keyword>
<dbReference type="Pfam" id="PF00512">
    <property type="entry name" value="HisKA"/>
    <property type="match status" value="1"/>
</dbReference>
<dbReference type="InterPro" id="IPR003594">
    <property type="entry name" value="HATPase_dom"/>
</dbReference>
<evidence type="ECO:0000256" key="3">
    <source>
        <dbReference type="ARBA" id="ARBA00022553"/>
    </source>
</evidence>
<dbReference type="AlphaFoldDB" id="A0A368P8P5"/>
<feature type="modified residue" description="4-aspartylphosphate" evidence="6">
    <location>
        <position position="434"/>
    </location>
</feature>
<dbReference type="InterPro" id="IPR005467">
    <property type="entry name" value="His_kinase_dom"/>
</dbReference>
<dbReference type="PANTHER" id="PTHR43047">
    <property type="entry name" value="TWO-COMPONENT HISTIDINE PROTEIN KINASE"/>
    <property type="match status" value="1"/>
</dbReference>
<dbReference type="InterPro" id="IPR011006">
    <property type="entry name" value="CheY-like_superfamily"/>
</dbReference>
<dbReference type="RefSeq" id="WP_113965681.1">
    <property type="nucleotide sequence ID" value="NZ_QNRP01000001.1"/>
</dbReference>
<dbReference type="SUPFAM" id="SSF55874">
    <property type="entry name" value="ATPase domain of HSP90 chaperone/DNA topoisomerase II/histidine kinase"/>
    <property type="match status" value="1"/>
</dbReference>